<dbReference type="KEGG" id="ssyi:EKG83_25725"/>
<evidence type="ECO:0000313" key="3">
    <source>
        <dbReference type="Proteomes" id="UP000325787"/>
    </source>
</evidence>
<feature type="compositionally biased region" description="Basic residues" evidence="1">
    <location>
        <begin position="209"/>
        <end position="228"/>
    </location>
</feature>
<feature type="region of interest" description="Disordered" evidence="1">
    <location>
        <begin position="201"/>
        <end position="228"/>
    </location>
</feature>
<evidence type="ECO:0000256" key="1">
    <source>
        <dbReference type="SAM" id="MobiDB-lite"/>
    </source>
</evidence>
<dbReference type="Proteomes" id="UP000325787">
    <property type="component" value="Chromosome"/>
</dbReference>
<gene>
    <name evidence="2" type="ORF">EKG83_25725</name>
</gene>
<sequence>MLIDLENMVGTNPRPPVLRSRVTALLEAAGPCHHVVVAYAASEDDGDTAASVLAALRVAPLRVEPGPNAAENALIRHAGRMQASGCTRFVVCSGDRAFAALADVENTRIDVLVWQGQPVATRLADVACGIRELPRVDKTTTTGEPASVRRQHGDGIRQGRLPAAGRYRLPNFPLPVTALLIGVGIALGHRLIDLALSRGRASDQAPGRRPCHSGRPVRGRVSRSGRAG</sequence>
<protein>
    <submittedName>
        <fullName evidence="2">NYN domain-containing protein</fullName>
    </submittedName>
</protein>
<evidence type="ECO:0000313" key="2">
    <source>
        <dbReference type="EMBL" id="QFZ20364.1"/>
    </source>
</evidence>
<dbReference type="RefSeq" id="WP_153278390.1">
    <property type="nucleotide sequence ID" value="NZ_CP034550.1"/>
</dbReference>
<name>A0A5Q0H3B2_SACSY</name>
<accession>A0A5Q0H3B2</accession>
<proteinExistence type="predicted"/>
<organism evidence="2 3">
    <name type="scientific">Saccharothrix syringae</name>
    <name type="common">Nocardiopsis syringae</name>
    <dbReference type="NCBI Taxonomy" id="103733"/>
    <lineage>
        <taxon>Bacteria</taxon>
        <taxon>Bacillati</taxon>
        <taxon>Actinomycetota</taxon>
        <taxon>Actinomycetes</taxon>
        <taxon>Pseudonocardiales</taxon>
        <taxon>Pseudonocardiaceae</taxon>
        <taxon>Saccharothrix</taxon>
    </lineage>
</organism>
<dbReference type="OrthoDB" id="3700991at2"/>
<keyword evidence="3" id="KW-1185">Reference proteome</keyword>
<reference evidence="3" key="1">
    <citation type="journal article" date="2021" name="Curr. Microbiol.">
        <title>Complete genome of nocamycin-producing strain Saccharothrix syringae NRRL B-16468 reveals the biosynthetic potential for secondary metabolites.</title>
        <authorList>
            <person name="Mo X."/>
            <person name="Yang S."/>
        </authorList>
    </citation>
    <scope>NUCLEOTIDE SEQUENCE [LARGE SCALE GENOMIC DNA]</scope>
    <source>
        <strain evidence="3">ATCC 51364 / DSM 43886 / JCM 6844 / KCTC 9398 / NBRC 14523 / NRRL B-16468 / INA 2240</strain>
    </source>
</reference>
<dbReference type="AlphaFoldDB" id="A0A5Q0H3B2"/>
<dbReference type="EMBL" id="CP034550">
    <property type="protein sequence ID" value="QFZ20364.1"/>
    <property type="molecule type" value="Genomic_DNA"/>
</dbReference>